<dbReference type="GO" id="GO:0016787">
    <property type="term" value="F:hydrolase activity"/>
    <property type="evidence" value="ECO:0007669"/>
    <property type="project" value="InterPro"/>
</dbReference>
<keyword evidence="1" id="KW-0732">Signal</keyword>
<keyword evidence="4" id="KW-1185">Reference proteome</keyword>
<reference evidence="3" key="1">
    <citation type="journal article" date="2014" name="Int. J. Syst. Evol. Microbiol.">
        <title>Complete genome sequence of Corynebacterium casei LMG S-19264T (=DSM 44701T), isolated from a smear-ripened cheese.</title>
        <authorList>
            <consortium name="US DOE Joint Genome Institute (JGI-PGF)"/>
            <person name="Walter F."/>
            <person name="Albersmeier A."/>
            <person name="Kalinowski J."/>
            <person name="Ruckert C."/>
        </authorList>
    </citation>
    <scope>NUCLEOTIDE SEQUENCE</scope>
    <source>
        <strain evidence="3">NBRC 110023</strain>
    </source>
</reference>
<dbReference type="Gene3D" id="2.60.120.560">
    <property type="entry name" value="Exo-inulinase, domain 1"/>
    <property type="match status" value="1"/>
</dbReference>
<proteinExistence type="predicted"/>
<reference evidence="3" key="2">
    <citation type="submission" date="2023-01" db="EMBL/GenBank/DDBJ databases">
        <title>Draft genome sequence of Agaribacter marinus strain NBRC 110023.</title>
        <authorList>
            <person name="Sun Q."/>
            <person name="Mori K."/>
        </authorList>
    </citation>
    <scope>NUCLEOTIDE SEQUENCE</scope>
    <source>
        <strain evidence="3">NBRC 110023</strain>
    </source>
</reference>
<accession>A0AA37T1K7</accession>
<comment type="caution">
    <text evidence="3">The sequence shown here is derived from an EMBL/GenBank/DDBJ whole genome shotgun (WGS) entry which is preliminary data.</text>
</comment>
<dbReference type="EMBL" id="BSOT01000007">
    <property type="protein sequence ID" value="GLR72150.1"/>
    <property type="molecule type" value="Genomic_DNA"/>
</dbReference>
<organism evidence="3 4">
    <name type="scientific">Agaribacter marinus</name>
    <dbReference type="NCBI Taxonomy" id="1431249"/>
    <lineage>
        <taxon>Bacteria</taxon>
        <taxon>Pseudomonadati</taxon>
        <taxon>Pseudomonadota</taxon>
        <taxon>Gammaproteobacteria</taxon>
        <taxon>Alteromonadales</taxon>
        <taxon>Alteromonadaceae</taxon>
        <taxon>Agaribacter</taxon>
    </lineage>
</organism>
<dbReference type="Pfam" id="PF06439">
    <property type="entry name" value="3keto-disac_hyd"/>
    <property type="match status" value="1"/>
</dbReference>
<feature type="chain" id="PRO_5041439590" description="3-keto-alpha-glucoside-1,2-lyase/3-keto-2-hydroxy-glucal hydratase domain-containing protein" evidence="1">
    <location>
        <begin position="27"/>
        <end position="373"/>
    </location>
</feature>
<dbReference type="RefSeq" id="WP_284218516.1">
    <property type="nucleotide sequence ID" value="NZ_BSOT01000007.1"/>
</dbReference>
<dbReference type="Proteomes" id="UP001156601">
    <property type="component" value="Unassembled WGS sequence"/>
</dbReference>
<gene>
    <name evidence="3" type="ORF">GCM10007852_30580</name>
</gene>
<sequence>MKRRFKTLVASVILALSLFQIQYSQALTNIDSSKWKLSDKGVHIVKKDNQEVFKLTSGKLTLLDQQLMNGTIEFEMMSEGDRAFVYAYFREQGRESEHVYLRTHKSNSPDTLQYSPVFQGRSAWQIYHGSKGTATASLPANQWIKVKVSFYDDYLNMWVGDHQTLVFNDLSLTGKKQKGSVSLRGFIPNGSEAKYSAYIKNISIESNDTPATSNTSTKNSNSHFLTTLNVSPVFEATKDPLESIPESLKEKDWSVVTAQEDGIFEFLRSRQIPRGMRLYAVVAETMLRSNKIQRCQINLGFSDTISVLLNGKIIGHADHSYRYAQNRQQGVLHDKQLTLFLPLEDGENQLQMVVADSFGGWGLQVHLVDCAVD</sequence>
<protein>
    <recommendedName>
        <fullName evidence="2">3-keto-alpha-glucoside-1,2-lyase/3-keto-2-hydroxy-glucal hydratase domain-containing protein</fullName>
    </recommendedName>
</protein>
<evidence type="ECO:0000259" key="2">
    <source>
        <dbReference type="Pfam" id="PF06439"/>
    </source>
</evidence>
<feature type="domain" description="3-keto-alpha-glucoside-1,2-lyase/3-keto-2-hydroxy-glucal hydratase" evidence="2">
    <location>
        <begin position="54"/>
        <end position="186"/>
    </location>
</feature>
<feature type="signal peptide" evidence="1">
    <location>
        <begin position="1"/>
        <end position="26"/>
    </location>
</feature>
<dbReference type="InterPro" id="IPR010496">
    <property type="entry name" value="AL/BT2_dom"/>
</dbReference>
<evidence type="ECO:0000313" key="4">
    <source>
        <dbReference type="Proteomes" id="UP001156601"/>
    </source>
</evidence>
<name>A0AA37T1K7_9ALTE</name>
<evidence type="ECO:0000256" key="1">
    <source>
        <dbReference type="SAM" id="SignalP"/>
    </source>
</evidence>
<evidence type="ECO:0000313" key="3">
    <source>
        <dbReference type="EMBL" id="GLR72150.1"/>
    </source>
</evidence>
<dbReference type="AlphaFoldDB" id="A0AA37T1K7"/>